<dbReference type="GO" id="GO:0005886">
    <property type="term" value="C:plasma membrane"/>
    <property type="evidence" value="ECO:0007669"/>
    <property type="project" value="TreeGrafter"/>
</dbReference>
<dbReference type="KEGG" id="dba:Dbac_2826"/>
<evidence type="ECO:0000313" key="13">
    <source>
        <dbReference type="Proteomes" id="UP000002216"/>
    </source>
</evidence>
<dbReference type="EMBL" id="CP001629">
    <property type="protein sequence ID" value="ACU90901.1"/>
    <property type="molecule type" value="Genomic_DNA"/>
</dbReference>
<dbReference type="Pfam" id="PF01595">
    <property type="entry name" value="CNNM"/>
    <property type="match status" value="1"/>
</dbReference>
<reference evidence="12 13" key="1">
    <citation type="journal article" date="2009" name="Stand. Genomic Sci.">
        <title>Complete genome sequence of Desulfomicrobium baculatum type strain (X).</title>
        <authorList>
            <person name="Copeland A."/>
            <person name="Spring S."/>
            <person name="Goker M."/>
            <person name="Schneider S."/>
            <person name="Lapidus A."/>
            <person name="Del Rio T.G."/>
            <person name="Tice H."/>
            <person name="Cheng J.F."/>
            <person name="Chen F."/>
            <person name="Nolan M."/>
            <person name="Bruce D."/>
            <person name="Goodwin L."/>
            <person name="Pitluck S."/>
            <person name="Ivanova N."/>
            <person name="Mavrommatis K."/>
            <person name="Ovchinnikova G."/>
            <person name="Pati A."/>
            <person name="Chen A."/>
            <person name="Palaniappan K."/>
            <person name="Land M."/>
            <person name="Hauser L."/>
            <person name="Chang Y.J."/>
            <person name="Jeffries C.C."/>
            <person name="Meincke L."/>
            <person name="Sims D."/>
            <person name="Brettin T."/>
            <person name="Detter J.C."/>
            <person name="Han C."/>
            <person name="Chain P."/>
            <person name="Bristow J."/>
            <person name="Eisen J.A."/>
            <person name="Markowitz V."/>
            <person name="Hugenholtz P."/>
            <person name="Kyrpides N.C."/>
            <person name="Klenk H.P."/>
            <person name="Lucas S."/>
        </authorList>
    </citation>
    <scope>NUCLEOTIDE SEQUENCE [LARGE SCALE GENOMIC DNA]</scope>
    <source>
        <strain evidence="13">DSM 4028 / VKM B-1378 / X</strain>
    </source>
</reference>
<dbReference type="InterPro" id="IPR046342">
    <property type="entry name" value="CBS_dom_sf"/>
</dbReference>
<dbReference type="PANTHER" id="PTHR22777:SF4">
    <property type="entry name" value="UPF0053 PROTEIN SLL1254"/>
    <property type="match status" value="1"/>
</dbReference>
<feature type="transmembrane region" description="Helical" evidence="9">
    <location>
        <begin position="119"/>
        <end position="145"/>
    </location>
</feature>
<feature type="transmembrane region" description="Helical" evidence="9">
    <location>
        <begin position="92"/>
        <end position="112"/>
    </location>
</feature>
<accession>C7LUA3</accession>
<evidence type="ECO:0000256" key="9">
    <source>
        <dbReference type="SAM" id="Phobius"/>
    </source>
</evidence>
<evidence type="ECO:0000313" key="12">
    <source>
        <dbReference type="EMBL" id="ACU90901.1"/>
    </source>
</evidence>
<evidence type="ECO:0000256" key="3">
    <source>
        <dbReference type="ARBA" id="ARBA00022737"/>
    </source>
</evidence>
<dbReference type="RefSeq" id="WP_015774990.1">
    <property type="nucleotide sequence ID" value="NC_013173.1"/>
</dbReference>
<dbReference type="HOGENOM" id="CLU_015237_4_1_7"/>
<keyword evidence="4 8" id="KW-1133">Transmembrane helix</keyword>
<keyword evidence="2 8" id="KW-0812">Transmembrane</keyword>
<feature type="transmembrane region" description="Helical" evidence="9">
    <location>
        <begin position="6"/>
        <end position="33"/>
    </location>
</feature>
<proteinExistence type="predicted"/>
<dbReference type="STRING" id="525897.Dbac_2826"/>
<keyword evidence="3" id="KW-0677">Repeat</keyword>
<dbReference type="PANTHER" id="PTHR22777">
    <property type="entry name" value="HEMOLYSIN-RELATED"/>
    <property type="match status" value="1"/>
</dbReference>
<sequence length="365" mass="40112">MSGDFFLLVVVVFLALGLSFLCSVAEAVLLSITPSYIASLRERNPARAEVLKKLRLEKVDQSLAAILTLNTIAHTVGAIVAGAQALVVFGNAWIGLFSAVMTALILFLSEIVPKTIGAVYWQAFVGVTAHFVNMLITVLYPLVWLSNGLTKLISRGKKAHVFSREEFIAMAGIGEQSGHLEEHEFRIIRNIFRFGSVNITAVMTPRTVMTALQQDMTIADSLPFVTKTPFSRLPVYGADLDDITGVVLKDEVLICMSRGGCEGSLESLKRQILSVPDSLSLSDLLEFFLDQRQHLAIVLDEYGGTRGLVTLEDVVETLFGMEIVDEMDSVADMQALARQQWKKRAQSLGIFEQDEDVEPGKSIRS</sequence>
<dbReference type="Proteomes" id="UP000002216">
    <property type="component" value="Chromosome"/>
</dbReference>
<dbReference type="Gene3D" id="3.10.580.10">
    <property type="entry name" value="CBS-domain"/>
    <property type="match status" value="1"/>
</dbReference>
<gene>
    <name evidence="12" type="ordered locus">Dbac_2826</name>
</gene>
<evidence type="ECO:0000259" key="10">
    <source>
        <dbReference type="PROSITE" id="PS51371"/>
    </source>
</evidence>
<evidence type="ECO:0000256" key="8">
    <source>
        <dbReference type="PROSITE-ProRule" id="PRU01193"/>
    </source>
</evidence>
<dbReference type="PROSITE" id="PS51846">
    <property type="entry name" value="CNNM"/>
    <property type="match status" value="1"/>
</dbReference>
<evidence type="ECO:0000256" key="1">
    <source>
        <dbReference type="ARBA" id="ARBA00004141"/>
    </source>
</evidence>
<keyword evidence="5 7" id="KW-0129">CBS domain</keyword>
<feature type="transmembrane region" description="Helical" evidence="9">
    <location>
        <begin position="63"/>
        <end position="86"/>
    </location>
</feature>
<dbReference type="PROSITE" id="PS51371">
    <property type="entry name" value="CBS"/>
    <property type="match status" value="1"/>
</dbReference>
<feature type="domain" description="CNNM transmembrane" evidence="11">
    <location>
        <begin position="1"/>
        <end position="184"/>
    </location>
</feature>
<dbReference type="OrthoDB" id="9798188at2"/>
<name>C7LUA3_DESBD</name>
<dbReference type="SUPFAM" id="SSF54631">
    <property type="entry name" value="CBS-domain pair"/>
    <property type="match status" value="1"/>
</dbReference>
<evidence type="ECO:0000259" key="11">
    <source>
        <dbReference type="PROSITE" id="PS51846"/>
    </source>
</evidence>
<keyword evidence="6 8" id="KW-0472">Membrane</keyword>
<comment type="subcellular location">
    <subcellularLocation>
        <location evidence="1">Membrane</location>
        <topology evidence="1">Multi-pass membrane protein</topology>
    </subcellularLocation>
</comment>
<dbReference type="CDD" id="cd04590">
    <property type="entry name" value="CBS_pair_CorC_HlyC_assoc"/>
    <property type="match status" value="1"/>
</dbReference>
<organism evidence="12 13">
    <name type="scientific">Desulfomicrobium baculatum (strain DSM 4028 / VKM B-1378 / X)</name>
    <name type="common">Desulfovibrio baculatus</name>
    <dbReference type="NCBI Taxonomy" id="525897"/>
    <lineage>
        <taxon>Bacteria</taxon>
        <taxon>Pseudomonadati</taxon>
        <taxon>Thermodesulfobacteriota</taxon>
        <taxon>Desulfovibrionia</taxon>
        <taxon>Desulfovibrionales</taxon>
        <taxon>Desulfomicrobiaceae</taxon>
        <taxon>Desulfomicrobium</taxon>
    </lineage>
</organism>
<evidence type="ECO:0000256" key="7">
    <source>
        <dbReference type="PROSITE-ProRule" id="PRU00703"/>
    </source>
</evidence>
<evidence type="ECO:0000256" key="2">
    <source>
        <dbReference type="ARBA" id="ARBA00022692"/>
    </source>
</evidence>
<dbReference type="Pfam" id="PF00571">
    <property type="entry name" value="CBS"/>
    <property type="match status" value="1"/>
</dbReference>
<dbReference type="InterPro" id="IPR044751">
    <property type="entry name" value="Ion_transp-like_CBS"/>
</dbReference>
<evidence type="ECO:0000256" key="4">
    <source>
        <dbReference type="ARBA" id="ARBA00022989"/>
    </source>
</evidence>
<dbReference type="AlphaFoldDB" id="C7LUA3"/>
<protein>
    <recommendedName>
        <fullName evidence="14">CBS domain containing protein</fullName>
    </recommendedName>
</protein>
<dbReference type="InterPro" id="IPR002550">
    <property type="entry name" value="CNNM"/>
</dbReference>
<dbReference type="InterPro" id="IPR000644">
    <property type="entry name" value="CBS_dom"/>
</dbReference>
<evidence type="ECO:0008006" key="14">
    <source>
        <dbReference type="Google" id="ProtNLM"/>
    </source>
</evidence>
<keyword evidence="13" id="KW-1185">Reference proteome</keyword>
<evidence type="ECO:0000256" key="6">
    <source>
        <dbReference type="ARBA" id="ARBA00023136"/>
    </source>
</evidence>
<feature type="domain" description="CBS" evidence="10">
    <location>
        <begin position="268"/>
        <end position="326"/>
    </location>
</feature>
<evidence type="ECO:0000256" key="5">
    <source>
        <dbReference type="ARBA" id="ARBA00023122"/>
    </source>
</evidence>
<dbReference type="eggNOG" id="COG1253">
    <property type="taxonomic scope" value="Bacteria"/>
</dbReference>